<reference evidence="2" key="1">
    <citation type="submission" date="2020-07" db="EMBL/GenBank/DDBJ databases">
        <title>The High-quality genome of the commercially important snow crab, Chionoecetes opilio.</title>
        <authorList>
            <person name="Jeong J.-H."/>
            <person name="Ryu S."/>
        </authorList>
    </citation>
    <scope>NUCLEOTIDE SEQUENCE</scope>
    <source>
        <strain evidence="2">MADBK_172401_WGS</strain>
        <tissue evidence="2">Digestive gland</tissue>
    </source>
</reference>
<proteinExistence type="predicted"/>
<gene>
    <name evidence="2" type="ORF">GWK47_002725</name>
</gene>
<name>A0A8J4XKY7_CHIOP</name>
<dbReference type="AlphaFoldDB" id="A0A8J4XKY7"/>
<protein>
    <submittedName>
        <fullName evidence="2">Uncharacterized protein</fullName>
    </submittedName>
</protein>
<evidence type="ECO:0000313" key="2">
    <source>
        <dbReference type="EMBL" id="KAG0705000.1"/>
    </source>
</evidence>
<evidence type="ECO:0000256" key="1">
    <source>
        <dbReference type="SAM" id="MobiDB-lite"/>
    </source>
</evidence>
<sequence>MMRFAVPRILLPAASLPPALSSQRFGKLWSKRAWRPLARSVPEVLEKVFTHAFPISASWKSRRSAASFKSFAGRSGHGAPRPAGHVDLSDEERRTGGRLDTSRVEQSSPIGRRTAKSSPL</sequence>
<dbReference type="Proteomes" id="UP000770661">
    <property type="component" value="Unassembled WGS sequence"/>
</dbReference>
<feature type="compositionally biased region" description="Basic and acidic residues" evidence="1">
    <location>
        <begin position="87"/>
        <end position="103"/>
    </location>
</feature>
<keyword evidence="3" id="KW-1185">Reference proteome</keyword>
<comment type="caution">
    <text evidence="2">The sequence shown here is derived from an EMBL/GenBank/DDBJ whole genome shotgun (WGS) entry which is preliminary data.</text>
</comment>
<organism evidence="2 3">
    <name type="scientific">Chionoecetes opilio</name>
    <name type="common">Atlantic snow crab</name>
    <name type="synonym">Cancer opilio</name>
    <dbReference type="NCBI Taxonomy" id="41210"/>
    <lineage>
        <taxon>Eukaryota</taxon>
        <taxon>Metazoa</taxon>
        <taxon>Ecdysozoa</taxon>
        <taxon>Arthropoda</taxon>
        <taxon>Crustacea</taxon>
        <taxon>Multicrustacea</taxon>
        <taxon>Malacostraca</taxon>
        <taxon>Eumalacostraca</taxon>
        <taxon>Eucarida</taxon>
        <taxon>Decapoda</taxon>
        <taxon>Pleocyemata</taxon>
        <taxon>Brachyura</taxon>
        <taxon>Eubrachyura</taxon>
        <taxon>Majoidea</taxon>
        <taxon>Majidae</taxon>
        <taxon>Chionoecetes</taxon>
    </lineage>
</organism>
<evidence type="ECO:0000313" key="3">
    <source>
        <dbReference type="Proteomes" id="UP000770661"/>
    </source>
</evidence>
<dbReference type="EMBL" id="JACEEZ010025072">
    <property type="protein sequence ID" value="KAG0705000.1"/>
    <property type="molecule type" value="Genomic_DNA"/>
</dbReference>
<feature type="region of interest" description="Disordered" evidence="1">
    <location>
        <begin position="70"/>
        <end position="120"/>
    </location>
</feature>
<accession>A0A8J4XKY7</accession>